<gene>
    <name evidence="1" type="ORF">DFH08DRAFT_813388</name>
</gene>
<evidence type="ECO:0000313" key="2">
    <source>
        <dbReference type="Proteomes" id="UP001218218"/>
    </source>
</evidence>
<sequence>MHPCKPMASEVLHDTTTMKTSPTEFKNAPLPVNCRKKPVAALQIQPKNYRKILKHPEACKKQSRQKALLRHCLEKGGRVAPNAVGAGFIGSGRSCVGIGGVTAGVIRVRVGGFKGSRSGAGQVWAMWAVVVGGSAGEWPGSGRGVAGEWPGSGREWAVWECDSHVSLKDFTRNDFKLPPGCQLPAALIVLVAPANVGVGHSRWSPVLKLWALK</sequence>
<dbReference type="AlphaFoldDB" id="A0AAD7EMD9"/>
<comment type="caution">
    <text evidence="1">The sequence shown here is derived from an EMBL/GenBank/DDBJ whole genome shotgun (WGS) entry which is preliminary data.</text>
</comment>
<evidence type="ECO:0000313" key="1">
    <source>
        <dbReference type="EMBL" id="KAJ7336144.1"/>
    </source>
</evidence>
<reference evidence="1" key="1">
    <citation type="submission" date="2023-03" db="EMBL/GenBank/DDBJ databases">
        <title>Massive genome expansion in bonnet fungi (Mycena s.s.) driven by repeated elements and novel gene families across ecological guilds.</title>
        <authorList>
            <consortium name="Lawrence Berkeley National Laboratory"/>
            <person name="Harder C.B."/>
            <person name="Miyauchi S."/>
            <person name="Viragh M."/>
            <person name="Kuo A."/>
            <person name="Thoen E."/>
            <person name="Andreopoulos B."/>
            <person name="Lu D."/>
            <person name="Skrede I."/>
            <person name="Drula E."/>
            <person name="Henrissat B."/>
            <person name="Morin E."/>
            <person name="Kohler A."/>
            <person name="Barry K."/>
            <person name="LaButti K."/>
            <person name="Morin E."/>
            <person name="Salamov A."/>
            <person name="Lipzen A."/>
            <person name="Mereny Z."/>
            <person name="Hegedus B."/>
            <person name="Baldrian P."/>
            <person name="Stursova M."/>
            <person name="Weitz H."/>
            <person name="Taylor A."/>
            <person name="Grigoriev I.V."/>
            <person name="Nagy L.G."/>
            <person name="Martin F."/>
            <person name="Kauserud H."/>
        </authorList>
    </citation>
    <scope>NUCLEOTIDE SEQUENCE</scope>
    <source>
        <strain evidence="1">CBHHK002</strain>
    </source>
</reference>
<organism evidence="1 2">
    <name type="scientific">Mycena albidolilacea</name>
    <dbReference type="NCBI Taxonomy" id="1033008"/>
    <lineage>
        <taxon>Eukaryota</taxon>
        <taxon>Fungi</taxon>
        <taxon>Dikarya</taxon>
        <taxon>Basidiomycota</taxon>
        <taxon>Agaricomycotina</taxon>
        <taxon>Agaricomycetes</taxon>
        <taxon>Agaricomycetidae</taxon>
        <taxon>Agaricales</taxon>
        <taxon>Marasmiineae</taxon>
        <taxon>Mycenaceae</taxon>
        <taxon>Mycena</taxon>
    </lineage>
</organism>
<proteinExistence type="predicted"/>
<dbReference type="Proteomes" id="UP001218218">
    <property type="component" value="Unassembled WGS sequence"/>
</dbReference>
<protein>
    <submittedName>
        <fullName evidence="1">Uncharacterized protein</fullName>
    </submittedName>
</protein>
<dbReference type="EMBL" id="JARIHO010000031">
    <property type="protein sequence ID" value="KAJ7336144.1"/>
    <property type="molecule type" value="Genomic_DNA"/>
</dbReference>
<keyword evidence="2" id="KW-1185">Reference proteome</keyword>
<accession>A0AAD7EMD9</accession>
<name>A0AAD7EMD9_9AGAR</name>